<accession>X1T1W8</accession>
<comment type="caution">
    <text evidence="1">The sequence shown here is derived from an EMBL/GenBank/DDBJ whole genome shotgun (WGS) entry which is preliminary data.</text>
</comment>
<name>X1T1W8_9ZZZZ</name>
<organism evidence="1">
    <name type="scientific">marine sediment metagenome</name>
    <dbReference type="NCBI Taxonomy" id="412755"/>
    <lineage>
        <taxon>unclassified sequences</taxon>
        <taxon>metagenomes</taxon>
        <taxon>ecological metagenomes</taxon>
    </lineage>
</organism>
<dbReference type="EMBL" id="BARW01022417">
    <property type="protein sequence ID" value="GAI99198.1"/>
    <property type="molecule type" value="Genomic_DNA"/>
</dbReference>
<proteinExistence type="predicted"/>
<reference evidence="1" key="1">
    <citation type="journal article" date="2014" name="Front. Microbiol.">
        <title>High frequency of phylogenetically diverse reductive dehalogenase-homologous genes in deep subseafloor sedimentary metagenomes.</title>
        <authorList>
            <person name="Kawai M."/>
            <person name="Futagami T."/>
            <person name="Toyoda A."/>
            <person name="Takaki Y."/>
            <person name="Nishi S."/>
            <person name="Hori S."/>
            <person name="Arai W."/>
            <person name="Tsubouchi T."/>
            <person name="Morono Y."/>
            <person name="Uchiyama I."/>
            <person name="Ito T."/>
            <person name="Fujiyama A."/>
            <person name="Inagaki F."/>
            <person name="Takami H."/>
        </authorList>
    </citation>
    <scope>NUCLEOTIDE SEQUENCE</scope>
    <source>
        <strain evidence="1">Expedition CK06-06</strain>
    </source>
</reference>
<sequence length="60" mass="7142">MTESNLDYEAMGKFYAEVLKLAKALELIIEWNEARKRRQRRRHLLARLTGTHHRISSGLY</sequence>
<dbReference type="AlphaFoldDB" id="X1T1W8"/>
<protein>
    <submittedName>
        <fullName evidence="1">Uncharacterized protein</fullName>
    </submittedName>
</protein>
<gene>
    <name evidence="1" type="ORF">S12H4_37422</name>
</gene>
<evidence type="ECO:0000313" key="1">
    <source>
        <dbReference type="EMBL" id="GAI99198.1"/>
    </source>
</evidence>